<sequence length="199" mass="22706">MKLTLDISKEEFDGIVGADMKVTPTIFLNFPSDIRGVYEFELMNSIINIYDFKDQLEKQDLKIEDDSLFVFGKMKVRIEGVKGADFEFVEGNSHTGRKQYHTWPYTLNKGDEVCMCGGNLSFLSGYYASVIVVAEGKQKITLTFNTDEAIPIDIFNKDSTTQAHSKVIEYEHTSSPGKLFDFNFFQDYLASGRRVIRNE</sequence>
<evidence type="ECO:0000313" key="2">
    <source>
        <dbReference type="Proteomes" id="UP000515679"/>
    </source>
</evidence>
<name>A0A7G5BZQ5_9BACL</name>
<reference evidence="1 2" key="1">
    <citation type="submission" date="2019-07" db="EMBL/GenBank/DDBJ databases">
        <authorList>
            <person name="Kim J.K."/>
            <person name="Cheong H.-M."/>
            <person name="Choi Y."/>
            <person name="Hwang K.J."/>
            <person name="Lee S."/>
            <person name="Choi C."/>
        </authorList>
    </citation>
    <scope>NUCLEOTIDE SEQUENCE [LARGE SCALE GENOMIC DNA]</scope>
    <source>
        <strain evidence="1 2">KS 22</strain>
    </source>
</reference>
<keyword evidence="2" id="KW-1185">Reference proteome</keyword>
<gene>
    <name evidence="1" type="ORF">FPL14_15460</name>
</gene>
<dbReference type="EMBL" id="CP041969">
    <property type="protein sequence ID" value="QMV42439.1"/>
    <property type="molecule type" value="Genomic_DNA"/>
</dbReference>
<dbReference type="Proteomes" id="UP000515679">
    <property type="component" value="Chromosome"/>
</dbReference>
<dbReference type="RefSeq" id="WP_182298346.1">
    <property type="nucleotide sequence ID" value="NZ_CP041969.1"/>
</dbReference>
<evidence type="ECO:0000313" key="1">
    <source>
        <dbReference type="EMBL" id="QMV42439.1"/>
    </source>
</evidence>
<dbReference type="AlphaFoldDB" id="A0A7G5BZQ5"/>
<protein>
    <submittedName>
        <fullName evidence="1">Uncharacterized protein</fullName>
    </submittedName>
</protein>
<accession>A0A7G5BZQ5</accession>
<organism evidence="1 2">
    <name type="scientific">Cohnella cholangitidis</name>
    <dbReference type="NCBI Taxonomy" id="2598458"/>
    <lineage>
        <taxon>Bacteria</taxon>
        <taxon>Bacillati</taxon>
        <taxon>Bacillota</taxon>
        <taxon>Bacilli</taxon>
        <taxon>Bacillales</taxon>
        <taxon>Paenibacillaceae</taxon>
        <taxon>Cohnella</taxon>
    </lineage>
</organism>
<dbReference type="KEGG" id="cchl:FPL14_15460"/>
<proteinExistence type="predicted"/>